<dbReference type="InterPro" id="IPR013103">
    <property type="entry name" value="RVT_2"/>
</dbReference>
<dbReference type="PANTHER" id="PTHR11439:SF467">
    <property type="entry name" value="INTEGRASE CATALYTIC DOMAIN-CONTAINING PROTEIN"/>
    <property type="match status" value="1"/>
</dbReference>
<evidence type="ECO:0000313" key="2">
    <source>
        <dbReference type="EMBL" id="GJT64243.1"/>
    </source>
</evidence>
<comment type="caution">
    <text evidence="2">The sequence shown here is derived from an EMBL/GenBank/DDBJ whole genome shotgun (WGS) entry which is preliminary data.</text>
</comment>
<feature type="domain" description="Reverse transcriptase Ty1/copia-type" evidence="1">
    <location>
        <begin position="211"/>
        <end position="269"/>
    </location>
</feature>
<feature type="domain" description="Reverse transcriptase Ty1/copia-type" evidence="1">
    <location>
        <begin position="80"/>
        <end position="210"/>
    </location>
</feature>
<protein>
    <submittedName>
        <fullName evidence="2">RNA-directed DNA polymerase</fullName>
    </submittedName>
</protein>
<reference evidence="2" key="2">
    <citation type="submission" date="2022-01" db="EMBL/GenBank/DDBJ databases">
        <authorList>
            <person name="Yamashiro T."/>
            <person name="Shiraishi A."/>
            <person name="Satake H."/>
            <person name="Nakayama K."/>
        </authorList>
    </citation>
    <scope>NUCLEOTIDE SEQUENCE</scope>
</reference>
<accession>A0ABQ5FLL9</accession>
<keyword evidence="3" id="KW-1185">Reference proteome</keyword>
<dbReference type="GO" id="GO:0003964">
    <property type="term" value="F:RNA-directed DNA polymerase activity"/>
    <property type="evidence" value="ECO:0007669"/>
    <property type="project" value="UniProtKB-KW"/>
</dbReference>
<keyword evidence="2" id="KW-0548">Nucleotidyltransferase</keyword>
<name>A0ABQ5FLL9_9ASTR</name>
<gene>
    <name evidence="2" type="ORF">Tco_1015723</name>
</gene>
<sequence length="521" mass="59692">MHHHMMKNPIPPIVQQPLQRSERTRRPVIHDDFITYLNEDDYDLGKVEDPIFYNEAINSNQSTQWLEAMNDELKSMQINVVWELAELPNGVKPVGCKWVYKRKLDQKGNIERFKARLVTKGYTQKKWIDYNETFSPVSRKDSLRIVMALVAHYDLELHQMDVKTAFLNGDLHEDVYMTQPEGFMVEGKEHMVCKLKRSIYGLKQASRQWFLSENFEMKDLGEASYVIGIEIYRDRSRGILGLSQRAYIDKILKKYSMQNCSPTVAPVVKGDKFGAYQCPKNKLEQEEMRLKPYASVVGSLTYAQVCTRPDIAYITGMLGRYQSNPGKEHWKAAKKVLRYLQGTKNSMLTYRKTDNLEVVGNSDYDFAKCKDSSRFTSGYIFMLSGGPISWRSHKQELTTTSTMMAEYVACYHATNHAILLRNLISGLKVVDSISRPIKLYCDNSSAVRFSNSTSSIGAGLYLKTKYLYVREKVEDNSIVIEYISTHDMLADSLTTQALLAHVASMGLCKVLGVCYVGLWED</sequence>
<dbReference type="Pfam" id="PF07727">
    <property type="entry name" value="RVT_2"/>
    <property type="match status" value="2"/>
</dbReference>
<dbReference type="PANTHER" id="PTHR11439">
    <property type="entry name" value="GAG-POL-RELATED RETROTRANSPOSON"/>
    <property type="match status" value="1"/>
</dbReference>
<keyword evidence="2" id="KW-0808">Transferase</keyword>
<keyword evidence="2" id="KW-0695">RNA-directed DNA polymerase</keyword>
<dbReference type="Proteomes" id="UP001151760">
    <property type="component" value="Unassembled WGS sequence"/>
</dbReference>
<dbReference type="EMBL" id="BQNB010017527">
    <property type="protein sequence ID" value="GJT64243.1"/>
    <property type="molecule type" value="Genomic_DNA"/>
</dbReference>
<proteinExistence type="predicted"/>
<dbReference type="InterPro" id="IPR043502">
    <property type="entry name" value="DNA/RNA_pol_sf"/>
</dbReference>
<evidence type="ECO:0000313" key="3">
    <source>
        <dbReference type="Proteomes" id="UP001151760"/>
    </source>
</evidence>
<evidence type="ECO:0000259" key="1">
    <source>
        <dbReference type="Pfam" id="PF07727"/>
    </source>
</evidence>
<dbReference type="SUPFAM" id="SSF56672">
    <property type="entry name" value="DNA/RNA polymerases"/>
    <property type="match status" value="1"/>
</dbReference>
<organism evidence="2 3">
    <name type="scientific">Tanacetum coccineum</name>
    <dbReference type="NCBI Taxonomy" id="301880"/>
    <lineage>
        <taxon>Eukaryota</taxon>
        <taxon>Viridiplantae</taxon>
        <taxon>Streptophyta</taxon>
        <taxon>Embryophyta</taxon>
        <taxon>Tracheophyta</taxon>
        <taxon>Spermatophyta</taxon>
        <taxon>Magnoliopsida</taxon>
        <taxon>eudicotyledons</taxon>
        <taxon>Gunneridae</taxon>
        <taxon>Pentapetalae</taxon>
        <taxon>asterids</taxon>
        <taxon>campanulids</taxon>
        <taxon>Asterales</taxon>
        <taxon>Asteraceae</taxon>
        <taxon>Asteroideae</taxon>
        <taxon>Anthemideae</taxon>
        <taxon>Anthemidinae</taxon>
        <taxon>Tanacetum</taxon>
    </lineage>
</organism>
<dbReference type="CDD" id="cd09272">
    <property type="entry name" value="RNase_HI_RT_Ty1"/>
    <property type="match status" value="1"/>
</dbReference>
<reference evidence="2" key="1">
    <citation type="journal article" date="2022" name="Int. J. Mol. Sci.">
        <title>Draft Genome of Tanacetum Coccineum: Genomic Comparison of Closely Related Tanacetum-Family Plants.</title>
        <authorList>
            <person name="Yamashiro T."/>
            <person name="Shiraishi A."/>
            <person name="Nakayama K."/>
            <person name="Satake H."/>
        </authorList>
    </citation>
    <scope>NUCLEOTIDE SEQUENCE</scope>
</reference>